<keyword evidence="2" id="KW-0472">Membrane</keyword>
<name>A0A316Z534_9BASI</name>
<evidence type="ECO:0000256" key="2">
    <source>
        <dbReference type="SAM" id="Phobius"/>
    </source>
</evidence>
<reference evidence="3 4" key="1">
    <citation type="journal article" date="2018" name="Mol. Biol. Evol.">
        <title>Broad Genomic Sampling Reveals a Smut Pathogenic Ancestry of the Fungal Clade Ustilaginomycotina.</title>
        <authorList>
            <person name="Kijpornyongpan T."/>
            <person name="Mondo S.J."/>
            <person name="Barry K."/>
            <person name="Sandor L."/>
            <person name="Lee J."/>
            <person name="Lipzen A."/>
            <person name="Pangilinan J."/>
            <person name="LaButti K."/>
            <person name="Hainaut M."/>
            <person name="Henrissat B."/>
            <person name="Grigoriev I.V."/>
            <person name="Spatafora J.W."/>
            <person name="Aime M.C."/>
        </authorList>
    </citation>
    <scope>NUCLEOTIDE SEQUENCE [LARGE SCALE GENOMIC DNA]</scope>
    <source>
        <strain evidence="3 4">MCA 4186</strain>
    </source>
</reference>
<keyword evidence="2" id="KW-1133">Transmembrane helix</keyword>
<evidence type="ECO:0000256" key="1">
    <source>
        <dbReference type="SAM" id="MobiDB-lite"/>
    </source>
</evidence>
<dbReference type="EMBL" id="KZ819301">
    <property type="protein sequence ID" value="PWN96052.1"/>
    <property type="molecule type" value="Genomic_DNA"/>
</dbReference>
<sequence length="160" mass="17378">MTSMMKFCRPPVRGAQTTGIDRYSPVTPPLRSDAAKAAETYTSLLLAHTATALTLCLLALRRLLNLAVRVHLGLARLHVAFLVATLRVLLVVVVRVRLVSPRRCWPLALRCARLLLWLLLGASPLGARRARCRPARRPADGVLVGAHAELALWPAGGARA</sequence>
<dbReference type="GeneID" id="37266506"/>
<feature type="region of interest" description="Disordered" evidence="1">
    <location>
        <begin position="1"/>
        <end position="26"/>
    </location>
</feature>
<dbReference type="Proteomes" id="UP000245946">
    <property type="component" value="Unassembled WGS sequence"/>
</dbReference>
<evidence type="ECO:0000313" key="4">
    <source>
        <dbReference type="Proteomes" id="UP000245946"/>
    </source>
</evidence>
<keyword evidence="2" id="KW-0812">Transmembrane</keyword>
<dbReference type="RefSeq" id="XP_025596331.1">
    <property type="nucleotide sequence ID" value="XM_025738960.1"/>
</dbReference>
<protein>
    <submittedName>
        <fullName evidence="3">Uncharacterized protein</fullName>
    </submittedName>
</protein>
<proteinExistence type="predicted"/>
<organism evidence="3 4">
    <name type="scientific">Tilletiopsis washingtonensis</name>
    <dbReference type="NCBI Taxonomy" id="58919"/>
    <lineage>
        <taxon>Eukaryota</taxon>
        <taxon>Fungi</taxon>
        <taxon>Dikarya</taxon>
        <taxon>Basidiomycota</taxon>
        <taxon>Ustilaginomycotina</taxon>
        <taxon>Exobasidiomycetes</taxon>
        <taxon>Entylomatales</taxon>
        <taxon>Entylomatales incertae sedis</taxon>
        <taxon>Tilletiopsis</taxon>
    </lineage>
</organism>
<feature type="transmembrane region" description="Helical" evidence="2">
    <location>
        <begin position="72"/>
        <end position="95"/>
    </location>
</feature>
<keyword evidence="4" id="KW-1185">Reference proteome</keyword>
<evidence type="ECO:0000313" key="3">
    <source>
        <dbReference type="EMBL" id="PWN96052.1"/>
    </source>
</evidence>
<accession>A0A316Z534</accession>
<dbReference type="AlphaFoldDB" id="A0A316Z534"/>
<feature type="transmembrane region" description="Helical" evidence="2">
    <location>
        <begin position="41"/>
        <end position="60"/>
    </location>
</feature>
<gene>
    <name evidence="3" type="ORF">FA09DRAFT_104918</name>
</gene>